<comment type="caution">
    <text evidence="1">The sequence shown here is derived from an EMBL/GenBank/DDBJ whole genome shotgun (WGS) entry which is preliminary data.</text>
</comment>
<evidence type="ECO:0000313" key="1">
    <source>
        <dbReference type="EMBL" id="KHG08436.1"/>
    </source>
</evidence>
<dbReference type="EMBL" id="JRRC01497908">
    <property type="protein sequence ID" value="KHG08436.1"/>
    <property type="molecule type" value="Genomic_DNA"/>
</dbReference>
<accession>A0A0B0NBK4</accession>
<organism evidence="1 2">
    <name type="scientific">Gossypium arboreum</name>
    <name type="common">Tree cotton</name>
    <name type="synonym">Gossypium nanking</name>
    <dbReference type="NCBI Taxonomy" id="29729"/>
    <lineage>
        <taxon>Eukaryota</taxon>
        <taxon>Viridiplantae</taxon>
        <taxon>Streptophyta</taxon>
        <taxon>Embryophyta</taxon>
        <taxon>Tracheophyta</taxon>
        <taxon>Spermatophyta</taxon>
        <taxon>Magnoliopsida</taxon>
        <taxon>eudicotyledons</taxon>
        <taxon>Gunneridae</taxon>
        <taxon>Pentapetalae</taxon>
        <taxon>rosids</taxon>
        <taxon>malvids</taxon>
        <taxon>Malvales</taxon>
        <taxon>Malvaceae</taxon>
        <taxon>Malvoideae</taxon>
        <taxon>Gossypium</taxon>
    </lineage>
</organism>
<protein>
    <submittedName>
        <fullName evidence="1">Uncharacterized protein</fullName>
    </submittedName>
</protein>
<keyword evidence="2" id="KW-1185">Reference proteome</keyword>
<dbReference type="AlphaFoldDB" id="A0A0B0NBK4"/>
<evidence type="ECO:0000313" key="2">
    <source>
        <dbReference type="Proteomes" id="UP000032142"/>
    </source>
</evidence>
<name>A0A0B0NBK4_GOSAR</name>
<gene>
    <name evidence="1" type="ORF">F383_35850</name>
</gene>
<reference evidence="2" key="1">
    <citation type="submission" date="2014-09" db="EMBL/GenBank/DDBJ databases">
        <authorList>
            <person name="Mudge J."/>
            <person name="Ramaraj T."/>
            <person name="Lindquist I.E."/>
            <person name="Bharti A.K."/>
            <person name="Sundararajan A."/>
            <person name="Cameron C.T."/>
            <person name="Woodward J.E."/>
            <person name="May G.D."/>
            <person name="Brubaker C."/>
            <person name="Broadhvest J."/>
            <person name="Wilkins T.A."/>
        </authorList>
    </citation>
    <scope>NUCLEOTIDE SEQUENCE</scope>
    <source>
        <strain evidence="2">cv. AKA8401</strain>
    </source>
</reference>
<proteinExistence type="predicted"/>
<sequence length="19" mass="2298">MFELKQYGGYGRFLEQAFL</sequence>
<dbReference type="Proteomes" id="UP000032142">
    <property type="component" value="Unassembled WGS sequence"/>
</dbReference>